<organism evidence="3">
    <name type="scientific">Trypanosoma congolense (strain IL3000)</name>
    <dbReference type="NCBI Taxonomy" id="1068625"/>
    <lineage>
        <taxon>Eukaryota</taxon>
        <taxon>Discoba</taxon>
        <taxon>Euglenozoa</taxon>
        <taxon>Kinetoplastea</taxon>
        <taxon>Metakinetoplastina</taxon>
        <taxon>Trypanosomatida</taxon>
        <taxon>Trypanosomatidae</taxon>
        <taxon>Trypanosoma</taxon>
        <taxon>Nannomonas</taxon>
    </lineage>
</organism>
<dbReference type="Pfam" id="PF02493">
    <property type="entry name" value="MORN"/>
    <property type="match status" value="5"/>
</dbReference>
<accession>G0UQT2</accession>
<feature type="region of interest" description="Disordered" evidence="2">
    <location>
        <begin position="151"/>
        <end position="196"/>
    </location>
</feature>
<evidence type="ECO:0008006" key="4">
    <source>
        <dbReference type="Google" id="ProtNLM"/>
    </source>
</evidence>
<evidence type="ECO:0000313" key="3">
    <source>
        <dbReference type="EMBL" id="CCC91743.1"/>
    </source>
</evidence>
<feature type="region of interest" description="Disordered" evidence="2">
    <location>
        <begin position="751"/>
        <end position="803"/>
    </location>
</feature>
<dbReference type="InterPro" id="IPR003409">
    <property type="entry name" value="MORN"/>
</dbReference>
<gene>
    <name evidence="3" type="ORF">TCIL3000_7_5570</name>
</gene>
<keyword evidence="1" id="KW-0677">Repeat</keyword>
<dbReference type="AlphaFoldDB" id="G0UQT2"/>
<proteinExistence type="predicted"/>
<dbReference type="EMBL" id="HE575320">
    <property type="protein sequence ID" value="CCC91743.1"/>
    <property type="molecule type" value="Genomic_DNA"/>
</dbReference>
<dbReference type="SMART" id="SM00698">
    <property type="entry name" value="MORN"/>
    <property type="match status" value="5"/>
</dbReference>
<evidence type="ECO:0000256" key="1">
    <source>
        <dbReference type="ARBA" id="ARBA00022737"/>
    </source>
</evidence>
<dbReference type="PANTHER" id="PTHR43215">
    <property type="entry name" value="RADIAL SPOKE HEAD 1 HOMOLOG"/>
    <property type="match status" value="1"/>
</dbReference>
<dbReference type="PANTHER" id="PTHR43215:SF14">
    <property type="entry name" value="RADIAL SPOKE HEAD 1 HOMOLOG"/>
    <property type="match status" value="1"/>
</dbReference>
<dbReference type="VEuPathDB" id="TriTrypDB:TcIL3000_7_5570"/>
<evidence type="ECO:0000256" key="2">
    <source>
        <dbReference type="SAM" id="MobiDB-lite"/>
    </source>
</evidence>
<feature type="compositionally biased region" description="Acidic residues" evidence="2">
    <location>
        <begin position="787"/>
        <end position="797"/>
    </location>
</feature>
<reference evidence="3" key="1">
    <citation type="journal article" date="2012" name="Proc. Natl. Acad. Sci. U.S.A.">
        <title>Antigenic diversity is generated by distinct evolutionary mechanisms in African trypanosome species.</title>
        <authorList>
            <person name="Jackson A.P."/>
            <person name="Berry A."/>
            <person name="Aslett M."/>
            <person name="Allison H.C."/>
            <person name="Burton P."/>
            <person name="Vavrova-Anderson J."/>
            <person name="Brown R."/>
            <person name="Browne H."/>
            <person name="Corton N."/>
            <person name="Hauser H."/>
            <person name="Gamble J."/>
            <person name="Gilderthorp R."/>
            <person name="Marcello L."/>
            <person name="McQuillan J."/>
            <person name="Otto T.D."/>
            <person name="Quail M.A."/>
            <person name="Sanders M.J."/>
            <person name="van Tonder A."/>
            <person name="Ginger M.L."/>
            <person name="Field M.C."/>
            <person name="Barry J.D."/>
            <person name="Hertz-Fowler C."/>
            <person name="Berriman M."/>
        </authorList>
    </citation>
    <scope>NUCLEOTIDE SEQUENCE</scope>
    <source>
        <strain evidence="3">IL3000</strain>
    </source>
</reference>
<protein>
    <recommendedName>
        <fullName evidence="4">Phosphatidylinositol 4-phosphate 5-kinase</fullName>
    </recommendedName>
</protein>
<name>G0UQT2_TRYCI</name>
<feature type="compositionally biased region" description="Acidic residues" evidence="2">
    <location>
        <begin position="169"/>
        <end position="196"/>
    </location>
</feature>
<feature type="compositionally biased region" description="Basic and acidic residues" evidence="2">
    <location>
        <begin position="151"/>
        <end position="168"/>
    </location>
</feature>
<dbReference type="Gene3D" id="2.20.110.10">
    <property type="entry name" value="Histone H3 K4-specific methyltransferase SET7/9 N-terminal domain"/>
    <property type="match status" value="2"/>
</dbReference>
<feature type="region of interest" description="Disordered" evidence="2">
    <location>
        <begin position="22"/>
        <end position="50"/>
    </location>
</feature>
<dbReference type="SUPFAM" id="SSF82185">
    <property type="entry name" value="Histone H3 K4-specific methyltransferase SET7/9 N-terminal domain"/>
    <property type="match status" value="1"/>
</dbReference>
<feature type="compositionally biased region" description="Acidic residues" evidence="2">
    <location>
        <begin position="34"/>
        <end position="45"/>
    </location>
</feature>
<sequence>MSGSDGDGEVDMEMPIIWQFVHPLHAQSKREGDREEDDDDDEEDDEVRRKRAAPKISRLVRYLNDIDDEEDLERVLQDRDPVTQQTLLQWATRQNHYLLVEYLVKRCKRAAFGFPIDSTEMQVYMRWEEMRPELPTAAELQKRQQLRDKARQERLAARKKEEQERRQNEEEDEDEEVLEEEEEDNEEFEEEENEPLPEELVFDALSEFHDEWGDRGQGIVKQIGELGVYFGSRKRDGTKHGLGMALFPNGDAYAGEYDNNRRHGAGVYWWKEQGVIYTGRWHNGVRHGRGRIVYPDGSRYLGSWSRDAKHGTGHYQYADGSSYDGAWVQNKKQGYGVYTFTDGSSFHGSFVENVFRAGEWRLASGVTRYYGNFEKDAPIGAGVYVHRLGLTTHSAFQQEGYYYKGEWHPGVLYGTTRVPPRLEVVAPYQEEPRRVPMIFARECSGGTMPELVKAANFPPLQRWLKSIVPANIAASHEGLAAGNVASGAADNTNSINGAKGLGAILTSIEVCSLKYSVEDPKLILELRIRPILKSADGKRLRHSRTGDETIILKECTTRLMMILEPVEQTNESGVMPLVVLEHGPQLMCPGKGHMQKRLPTVEVTAEGAIEGTFARVVQPILRVTLSKSTTTQLLPPLRSSSMRSNAEENVILYVQQWELDALAKLQEKLQLASNTLRPVPLEEKEEQEAAAAVATGDDRVNDNGGAAATLTEGTSYVCLPLNTVAEESSDAITVIAAAHVLRRKVKDLIPMETVSKQRPPTPIPPKPEPRPDLQPLFDARVAMREAEAEESGDDEDENTRKAE</sequence>